<accession>Q7RZ02</accession>
<keyword evidence="3" id="KW-1185">Reference proteome</keyword>
<feature type="region of interest" description="Disordered" evidence="1">
    <location>
        <begin position="179"/>
        <end position="199"/>
    </location>
</feature>
<evidence type="ECO:0000256" key="1">
    <source>
        <dbReference type="SAM" id="MobiDB-lite"/>
    </source>
</evidence>
<feature type="compositionally biased region" description="Polar residues" evidence="1">
    <location>
        <begin position="74"/>
        <end position="83"/>
    </location>
</feature>
<dbReference type="Proteomes" id="UP000001805">
    <property type="component" value="Chromosome 2, Linkage Group V"/>
</dbReference>
<sequence>MQQPIELDEDHALRELELKWSFQKGLDSSPLCLLRLRTRLPSRRTSTAALQRHSNGRPGPPPEKHDDKMLKSQGLAQQRPNSTIRTDVRPLLMTTCTTQYMEQISSPPKDWPTTTQPDRMTWHECALGMANLWHSANLNAKGWLEGVTVSAARLGSWSMDCTINGRVLSKNSVYYDREAEVSSSKSTDAGTSTEASSST</sequence>
<proteinExistence type="predicted"/>
<dbReference type="VEuPathDB" id="FungiDB:NCU07227"/>
<feature type="region of interest" description="Disordered" evidence="1">
    <location>
        <begin position="44"/>
        <end position="83"/>
    </location>
</feature>
<dbReference type="GeneID" id="3873542"/>
<dbReference type="PaxDb" id="5141-EFNCRP00000007252"/>
<dbReference type="AlphaFoldDB" id="Q7RZ02"/>
<dbReference type="KEGG" id="ncr:NCU07227"/>
<feature type="compositionally biased region" description="Polar residues" evidence="1">
    <location>
        <begin position="181"/>
        <end position="199"/>
    </location>
</feature>
<gene>
    <name evidence="2" type="ORF">NCU07227</name>
</gene>
<evidence type="ECO:0000313" key="3">
    <source>
        <dbReference type="Proteomes" id="UP000001805"/>
    </source>
</evidence>
<evidence type="ECO:0000313" key="2">
    <source>
        <dbReference type="EMBL" id="EAA28216.1"/>
    </source>
</evidence>
<reference evidence="2 3" key="1">
    <citation type="journal article" date="2003" name="Nature">
        <title>The genome sequence of the filamentous fungus Neurospora crassa.</title>
        <authorList>
            <person name="Galagan J.E."/>
            <person name="Calvo S.E."/>
            <person name="Borkovich K.A."/>
            <person name="Selker E.U."/>
            <person name="Read N.D."/>
            <person name="Jaffe D."/>
            <person name="FitzHugh W."/>
            <person name="Ma L.J."/>
            <person name="Smirnov S."/>
            <person name="Purcell S."/>
            <person name="Rehman B."/>
            <person name="Elkins T."/>
            <person name="Engels R."/>
            <person name="Wang S."/>
            <person name="Nielsen C.B."/>
            <person name="Butler J."/>
            <person name="Endrizzi M."/>
            <person name="Qui D."/>
            <person name="Ianakiev P."/>
            <person name="Bell-Pedersen D."/>
            <person name="Nelson M.A."/>
            <person name="Werner-Washburne M."/>
            <person name="Selitrennikoff C.P."/>
            <person name="Kinsey J.A."/>
            <person name="Braun E.L."/>
            <person name="Zelter A."/>
            <person name="Schulte U."/>
            <person name="Kothe G.O."/>
            <person name="Jedd G."/>
            <person name="Mewes W."/>
            <person name="Staben C."/>
            <person name="Marcotte E."/>
            <person name="Greenberg D."/>
            <person name="Roy A."/>
            <person name="Foley K."/>
            <person name="Naylor J."/>
            <person name="Stange-Thomann N."/>
            <person name="Barrett R."/>
            <person name="Gnerre S."/>
            <person name="Kamal M."/>
            <person name="Kamvysselis M."/>
            <person name="Mauceli E."/>
            <person name="Bielke C."/>
            <person name="Rudd S."/>
            <person name="Frishman D."/>
            <person name="Krystofova S."/>
            <person name="Rasmussen C."/>
            <person name="Metzenberg R.L."/>
            <person name="Perkins D.D."/>
            <person name="Kroken S."/>
            <person name="Cogoni C."/>
            <person name="Macino G."/>
            <person name="Catcheside D."/>
            <person name="Li W."/>
            <person name="Pratt R.J."/>
            <person name="Osmani S.A."/>
            <person name="DeSouza C.P."/>
            <person name="Glass L."/>
            <person name="Orbach M.J."/>
            <person name="Berglund J.A."/>
            <person name="Voelker R."/>
            <person name="Yarden O."/>
            <person name="Plamann M."/>
            <person name="Seiler S."/>
            <person name="Dunlap J."/>
            <person name="Radford A."/>
            <person name="Aramayo R."/>
            <person name="Natvig D.O."/>
            <person name="Alex L.A."/>
            <person name="Mannhaupt G."/>
            <person name="Ebbole D.J."/>
            <person name="Freitag M."/>
            <person name="Paulsen I."/>
            <person name="Sachs M.S."/>
            <person name="Lander E.S."/>
            <person name="Nusbaum C."/>
            <person name="Birren B."/>
        </authorList>
    </citation>
    <scope>NUCLEOTIDE SEQUENCE [LARGE SCALE GENOMIC DNA]</scope>
    <source>
        <strain evidence="3">ATCC 24698 / 74-OR23-1A / CBS 708.71 / DSM 1257 / FGSC 987</strain>
    </source>
</reference>
<organism evidence="2 3">
    <name type="scientific">Neurospora crassa (strain ATCC 24698 / 74-OR23-1A / CBS 708.71 / DSM 1257 / FGSC 987)</name>
    <dbReference type="NCBI Taxonomy" id="367110"/>
    <lineage>
        <taxon>Eukaryota</taxon>
        <taxon>Fungi</taxon>
        <taxon>Dikarya</taxon>
        <taxon>Ascomycota</taxon>
        <taxon>Pezizomycotina</taxon>
        <taxon>Sordariomycetes</taxon>
        <taxon>Sordariomycetidae</taxon>
        <taxon>Sordariales</taxon>
        <taxon>Sordariaceae</taxon>
        <taxon>Neurospora</taxon>
    </lineage>
</organism>
<protein>
    <submittedName>
        <fullName evidence="2">Uncharacterized protein</fullName>
    </submittedName>
</protein>
<dbReference type="OrthoDB" id="10654758at2759"/>
<dbReference type="RefSeq" id="XP_957452.1">
    <property type="nucleotide sequence ID" value="XM_952359.1"/>
</dbReference>
<name>Q7RZ02_NEUCR</name>
<dbReference type="EMBL" id="CM002240">
    <property type="protein sequence ID" value="EAA28216.1"/>
    <property type="molecule type" value="Genomic_DNA"/>
</dbReference>
<dbReference type="InParanoid" id="Q7RZ02"/>
<dbReference type="HOGENOM" id="CLU_1372556_0_0_1"/>